<keyword evidence="3" id="KW-1133">Transmembrane helix</keyword>
<dbReference type="PANTHER" id="PTHR36507:SF1">
    <property type="entry name" value="BLL1555 PROTEIN"/>
    <property type="match status" value="1"/>
</dbReference>
<feature type="transmembrane region" description="Helical" evidence="3">
    <location>
        <begin position="16"/>
        <end position="37"/>
    </location>
</feature>
<accession>A0A484I8U1</accession>
<evidence type="ECO:0000256" key="3">
    <source>
        <dbReference type="SAM" id="Phobius"/>
    </source>
</evidence>
<reference evidence="5 6" key="1">
    <citation type="submission" date="2019-02" db="EMBL/GenBank/DDBJ databases">
        <authorList>
            <person name="Lehtovirta-Morley E L."/>
        </authorList>
    </citation>
    <scope>NUCLEOTIDE SEQUENCE [LARGE SCALE GENOMIC DNA]</scope>
    <source>
        <strain evidence="5">NFRAN1</strain>
    </source>
</reference>
<keyword evidence="6" id="KW-1185">Reference proteome</keyword>
<dbReference type="KEGG" id="nfn:NFRAN_0910"/>
<organism evidence="5 6">
    <name type="scientific">Candidatus Nitrosocosmicus franklandianus</name>
    <dbReference type="NCBI Taxonomy" id="1798806"/>
    <lineage>
        <taxon>Archaea</taxon>
        <taxon>Nitrososphaerota</taxon>
        <taxon>Nitrososphaeria</taxon>
        <taxon>Nitrososphaerales</taxon>
        <taxon>Nitrososphaeraceae</taxon>
        <taxon>Candidatus Nitrosocosmicus</taxon>
    </lineage>
</organism>
<proteinExistence type="predicted"/>
<dbReference type="InterPro" id="IPR008972">
    <property type="entry name" value="Cupredoxin"/>
</dbReference>
<name>A0A484I8U1_9ARCH</name>
<dbReference type="AlphaFoldDB" id="A0A484I8U1"/>
<dbReference type="SUPFAM" id="SSF49503">
    <property type="entry name" value="Cupredoxins"/>
    <property type="match status" value="1"/>
</dbReference>
<evidence type="ECO:0000256" key="1">
    <source>
        <dbReference type="ARBA" id="ARBA00022723"/>
    </source>
</evidence>
<keyword evidence="1" id="KW-0479">Metal-binding</keyword>
<dbReference type="Pfam" id="PF00127">
    <property type="entry name" value="Copper-bind"/>
    <property type="match status" value="1"/>
</dbReference>
<evidence type="ECO:0000313" key="5">
    <source>
        <dbReference type="EMBL" id="VFJ13232.1"/>
    </source>
</evidence>
<keyword evidence="3" id="KW-0472">Membrane</keyword>
<evidence type="ECO:0000256" key="2">
    <source>
        <dbReference type="ARBA" id="ARBA00023008"/>
    </source>
</evidence>
<dbReference type="Proteomes" id="UP000294299">
    <property type="component" value="Chromosome NFRAN"/>
</dbReference>
<dbReference type="PANTHER" id="PTHR36507">
    <property type="entry name" value="BLL1555 PROTEIN"/>
    <property type="match status" value="1"/>
</dbReference>
<dbReference type="InterPro" id="IPR000923">
    <property type="entry name" value="BlueCu_1"/>
</dbReference>
<dbReference type="GO" id="GO:0005507">
    <property type="term" value="F:copper ion binding"/>
    <property type="evidence" value="ECO:0007669"/>
    <property type="project" value="InterPro"/>
</dbReference>
<dbReference type="EMBL" id="LR216287">
    <property type="protein sequence ID" value="VFJ13232.1"/>
    <property type="molecule type" value="Genomic_DNA"/>
</dbReference>
<sequence>MSNKTQLERVKKQSQIGGISIISFVVIITISLVYYQFVYTPAMNATPDVPEEVLNPSGITSISIVEGASLPENPNFYSPKEVRATLGVSNKVVWTNDDVTAHTVTTDNDYEDPVNGRFDSLATIGLIPPQGTFEFTFTQRGEYAYHCEPHPWMTGKVDVEPNFG</sequence>
<dbReference type="Gene3D" id="2.60.40.420">
    <property type="entry name" value="Cupredoxins - blue copper proteins"/>
    <property type="match status" value="1"/>
</dbReference>
<feature type="domain" description="Blue (type 1) copper" evidence="4">
    <location>
        <begin position="77"/>
        <end position="160"/>
    </location>
</feature>
<evidence type="ECO:0000259" key="4">
    <source>
        <dbReference type="Pfam" id="PF00127"/>
    </source>
</evidence>
<gene>
    <name evidence="5" type="primary">mauC</name>
    <name evidence="5" type="ORF">NFRAN_0910</name>
</gene>
<keyword evidence="2" id="KW-0186">Copper</keyword>
<dbReference type="GO" id="GO:0009055">
    <property type="term" value="F:electron transfer activity"/>
    <property type="evidence" value="ECO:0007669"/>
    <property type="project" value="InterPro"/>
</dbReference>
<keyword evidence="3" id="KW-0812">Transmembrane</keyword>
<evidence type="ECO:0000313" key="6">
    <source>
        <dbReference type="Proteomes" id="UP000294299"/>
    </source>
</evidence>
<dbReference type="InterPro" id="IPR052721">
    <property type="entry name" value="ET_Amicyanin"/>
</dbReference>
<protein>
    <submittedName>
        <fullName evidence="5">Amicyanin</fullName>
    </submittedName>
</protein>